<keyword evidence="4" id="KW-0547">Nucleotide-binding</keyword>
<evidence type="ECO:0000313" key="9">
    <source>
        <dbReference type="EMBL" id="SUZ55030.1"/>
    </source>
</evidence>
<accession>A0A381NKG8</accession>
<comment type="similarity">
    <text evidence="1">Belongs to the folylpolyglutamate synthase family.</text>
</comment>
<protein>
    <submittedName>
        <fullName evidence="9">Uncharacterized protein</fullName>
    </submittedName>
</protein>
<name>A0A381NKG8_9ZZZZ</name>
<feature type="domain" description="Mur ligase C-terminal" evidence="7">
    <location>
        <begin position="251"/>
        <end position="339"/>
    </location>
</feature>
<keyword evidence="5" id="KW-0067">ATP-binding</keyword>
<evidence type="ECO:0000256" key="4">
    <source>
        <dbReference type="ARBA" id="ARBA00022741"/>
    </source>
</evidence>
<dbReference type="Pfam" id="PF08245">
    <property type="entry name" value="Mur_ligase_M"/>
    <property type="match status" value="1"/>
</dbReference>
<dbReference type="NCBIfam" id="TIGR01499">
    <property type="entry name" value="folC"/>
    <property type="match status" value="1"/>
</dbReference>
<dbReference type="InterPro" id="IPR036565">
    <property type="entry name" value="Mur-like_cat_sf"/>
</dbReference>
<proteinExistence type="inferred from homology"/>
<evidence type="ECO:0000256" key="5">
    <source>
        <dbReference type="ARBA" id="ARBA00022840"/>
    </source>
</evidence>
<keyword evidence="3" id="KW-0479">Metal-binding</keyword>
<evidence type="ECO:0000256" key="6">
    <source>
        <dbReference type="ARBA" id="ARBA00022842"/>
    </source>
</evidence>
<dbReference type="Gene3D" id="3.40.1190.10">
    <property type="entry name" value="Mur-like, catalytic domain"/>
    <property type="match status" value="1"/>
</dbReference>
<dbReference type="GO" id="GO:0005737">
    <property type="term" value="C:cytoplasm"/>
    <property type="evidence" value="ECO:0007669"/>
    <property type="project" value="TreeGrafter"/>
</dbReference>
<evidence type="ECO:0000259" key="8">
    <source>
        <dbReference type="Pfam" id="PF08245"/>
    </source>
</evidence>
<dbReference type="InterPro" id="IPR001645">
    <property type="entry name" value="Folylpolyglutamate_synth"/>
</dbReference>
<dbReference type="AlphaFoldDB" id="A0A381NKG8"/>
<dbReference type="PANTHER" id="PTHR11136">
    <property type="entry name" value="FOLYLPOLYGLUTAMATE SYNTHASE-RELATED"/>
    <property type="match status" value="1"/>
</dbReference>
<dbReference type="GO" id="GO:0008841">
    <property type="term" value="F:dihydrofolate synthase activity"/>
    <property type="evidence" value="ECO:0007669"/>
    <property type="project" value="TreeGrafter"/>
</dbReference>
<dbReference type="GO" id="GO:0005524">
    <property type="term" value="F:ATP binding"/>
    <property type="evidence" value="ECO:0007669"/>
    <property type="project" value="UniProtKB-KW"/>
</dbReference>
<dbReference type="SUPFAM" id="SSF53623">
    <property type="entry name" value="MurD-like peptide ligases, catalytic domain"/>
    <property type="match status" value="1"/>
</dbReference>
<evidence type="ECO:0000256" key="1">
    <source>
        <dbReference type="ARBA" id="ARBA00008276"/>
    </source>
</evidence>
<organism evidence="9">
    <name type="scientific">marine metagenome</name>
    <dbReference type="NCBI Taxonomy" id="408172"/>
    <lineage>
        <taxon>unclassified sequences</taxon>
        <taxon>metagenomes</taxon>
        <taxon>ecological metagenomes</taxon>
    </lineage>
</organism>
<feature type="domain" description="Mur ligase central" evidence="8">
    <location>
        <begin position="50"/>
        <end position="193"/>
    </location>
</feature>
<evidence type="ECO:0000259" key="7">
    <source>
        <dbReference type="Pfam" id="PF02875"/>
    </source>
</evidence>
<sequence>MDGREISDYPSALKWLARLDETQVKPGLERITQLMAELGDPQQQMRAIVVGGTNGKGSCCWMLEDALCRAGIRVGCATSPHLHSVRERLRLDGNLIGQVDFATLAGEVQRACRKMAEHPSYFEVLTAMTLLWFARCRVEVAVLEVGLGGELDAMNIVDAEVAVLTTLALEHTDWLGSDLRAIARTKAGIVRPQTQVITGWEVEFQRYIPQHTNLTSGDSALEWATLALERLGVVASVRETRPPGRRERAGNILLDCAHNPHALEWLLGRIQEPEVVLFGCLRDKPLPEMLALLPPSAELLACTPDSPRAYSAAEVITVVGKLERNGRACDSIATALERAGERPALVTGSNYLVAEARKCLGLPGSEES</sequence>
<evidence type="ECO:0000256" key="2">
    <source>
        <dbReference type="ARBA" id="ARBA00022598"/>
    </source>
</evidence>
<gene>
    <name evidence="9" type="ORF">METZ01_LOCUS7884</name>
</gene>
<dbReference type="Gene3D" id="3.90.190.20">
    <property type="entry name" value="Mur ligase, C-terminal domain"/>
    <property type="match status" value="1"/>
</dbReference>
<keyword evidence="6" id="KW-0460">Magnesium</keyword>
<evidence type="ECO:0000256" key="3">
    <source>
        <dbReference type="ARBA" id="ARBA00022723"/>
    </source>
</evidence>
<dbReference type="GO" id="GO:0004326">
    <property type="term" value="F:tetrahydrofolylpolyglutamate synthase activity"/>
    <property type="evidence" value="ECO:0007669"/>
    <property type="project" value="InterPro"/>
</dbReference>
<dbReference type="InterPro" id="IPR036615">
    <property type="entry name" value="Mur_ligase_C_dom_sf"/>
</dbReference>
<dbReference type="SUPFAM" id="SSF53244">
    <property type="entry name" value="MurD-like peptide ligases, peptide-binding domain"/>
    <property type="match status" value="1"/>
</dbReference>
<reference evidence="9" key="1">
    <citation type="submission" date="2018-05" db="EMBL/GenBank/DDBJ databases">
        <authorList>
            <person name="Lanie J.A."/>
            <person name="Ng W.-L."/>
            <person name="Kazmierczak K.M."/>
            <person name="Andrzejewski T.M."/>
            <person name="Davidsen T.M."/>
            <person name="Wayne K.J."/>
            <person name="Tettelin H."/>
            <person name="Glass J.I."/>
            <person name="Rusch D."/>
            <person name="Podicherti R."/>
            <person name="Tsui H.-C.T."/>
            <person name="Winkler M.E."/>
        </authorList>
    </citation>
    <scope>NUCLEOTIDE SEQUENCE</scope>
</reference>
<dbReference type="InterPro" id="IPR004101">
    <property type="entry name" value="Mur_ligase_C"/>
</dbReference>
<dbReference type="GO" id="GO:0046872">
    <property type="term" value="F:metal ion binding"/>
    <property type="evidence" value="ECO:0007669"/>
    <property type="project" value="UniProtKB-KW"/>
</dbReference>
<dbReference type="Pfam" id="PF02875">
    <property type="entry name" value="Mur_ligase_C"/>
    <property type="match status" value="1"/>
</dbReference>
<dbReference type="InterPro" id="IPR013221">
    <property type="entry name" value="Mur_ligase_cen"/>
</dbReference>
<keyword evidence="2" id="KW-0436">Ligase</keyword>
<dbReference type="PANTHER" id="PTHR11136:SF0">
    <property type="entry name" value="DIHYDROFOLATE SYNTHETASE-RELATED"/>
    <property type="match status" value="1"/>
</dbReference>
<dbReference type="EMBL" id="UINC01000422">
    <property type="protein sequence ID" value="SUZ55030.1"/>
    <property type="molecule type" value="Genomic_DNA"/>
</dbReference>